<dbReference type="InterPro" id="IPR023333">
    <property type="entry name" value="Proteasome_suB-type"/>
</dbReference>
<protein>
    <submittedName>
        <fullName evidence="5">20S proteasome subunits A and B</fullName>
    </submittedName>
</protein>
<feature type="compositionally biased region" description="Low complexity" evidence="4">
    <location>
        <begin position="175"/>
        <end position="187"/>
    </location>
</feature>
<dbReference type="Pfam" id="PF00227">
    <property type="entry name" value="Proteasome"/>
    <property type="match status" value="1"/>
</dbReference>
<evidence type="ECO:0000256" key="1">
    <source>
        <dbReference type="ARBA" id="ARBA00022490"/>
    </source>
</evidence>
<dbReference type="AlphaFoldDB" id="V4HA08"/>
<dbReference type="eggNOG" id="arCOG00970">
    <property type="taxonomic scope" value="Archaea"/>
</dbReference>
<name>V4HA08_9EURY</name>
<dbReference type="Gene3D" id="3.60.20.10">
    <property type="entry name" value="Glutamine Phosphoribosylpyrophosphate, subunit 1, domain 1"/>
    <property type="match status" value="1"/>
</dbReference>
<accession>V4HA08</accession>
<keyword evidence="2" id="KW-0645">Protease</keyword>
<keyword evidence="3" id="KW-0378">Hydrolase</keyword>
<gene>
    <name evidence="5" type="ORF">K933_16492</name>
</gene>
<dbReference type="STRING" id="1324957.K933_16492"/>
<evidence type="ECO:0000256" key="3">
    <source>
        <dbReference type="ARBA" id="ARBA00022801"/>
    </source>
</evidence>
<dbReference type="InterPro" id="IPR029055">
    <property type="entry name" value="Ntn_hydrolases_N"/>
</dbReference>
<dbReference type="GO" id="GO:0051603">
    <property type="term" value="P:proteolysis involved in protein catabolic process"/>
    <property type="evidence" value="ECO:0007669"/>
    <property type="project" value="InterPro"/>
</dbReference>
<dbReference type="EMBL" id="ASGZ01000068">
    <property type="protein sequence ID" value="ESP86878.1"/>
    <property type="molecule type" value="Genomic_DNA"/>
</dbReference>
<evidence type="ECO:0000313" key="5">
    <source>
        <dbReference type="EMBL" id="ESP86878.1"/>
    </source>
</evidence>
<keyword evidence="6" id="KW-1185">Reference proteome</keyword>
<dbReference type="RefSeq" id="WP_023395866.1">
    <property type="nucleotide sequence ID" value="NZ_ASGZ01000068.1"/>
</dbReference>
<dbReference type="PANTHER" id="PTHR32194">
    <property type="entry name" value="METALLOPROTEASE TLDD"/>
    <property type="match status" value="1"/>
</dbReference>
<dbReference type="Proteomes" id="UP000017840">
    <property type="component" value="Unassembled WGS sequence"/>
</dbReference>
<evidence type="ECO:0000256" key="4">
    <source>
        <dbReference type="SAM" id="MobiDB-lite"/>
    </source>
</evidence>
<feature type="region of interest" description="Disordered" evidence="4">
    <location>
        <begin position="173"/>
        <end position="194"/>
    </location>
</feature>
<dbReference type="GO" id="GO:0005839">
    <property type="term" value="C:proteasome core complex"/>
    <property type="evidence" value="ECO:0007669"/>
    <property type="project" value="InterPro"/>
</dbReference>
<sequence>MGTVVAVETDDGAALAGDSLATHDGTVTSKHVDRVFDFEGVGAAATGDRAGVDEFERELGATLRSERLDRDDPLGLDRVVALAREAAEMTEVEAAVVARDADGVARVRGVGATGAVTEGPVVALGTGAAVALGVIEDADTRADADGAAALARDAVEAAAVRDAETGGEVEVWTLSNDGAGADASDAGDANDDGS</sequence>
<evidence type="ECO:0000256" key="2">
    <source>
        <dbReference type="ARBA" id="ARBA00022670"/>
    </source>
</evidence>
<reference evidence="5 6" key="1">
    <citation type="journal article" date="2013" name="Genome Announc.">
        <title>Draft Genome Sequence of 'Candidatus Halobonum tyrrellensis' Strain G22, Isolated from the Hypersaline Waters of Lake Tyrrell, Australia.</title>
        <authorList>
            <person name="Ugalde J.A."/>
            <person name="Narasingarao P."/>
            <person name="Kuo S."/>
            <person name="Podell S."/>
            <person name="Allen E.E."/>
        </authorList>
    </citation>
    <scope>NUCLEOTIDE SEQUENCE [LARGE SCALE GENOMIC DNA]</scope>
    <source>
        <strain evidence="5 6">G22</strain>
    </source>
</reference>
<dbReference type="InterPro" id="IPR001353">
    <property type="entry name" value="Proteasome_sua/b"/>
</dbReference>
<evidence type="ECO:0000313" key="6">
    <source>
        <dbReference type="Proteomes" id="UP000017840"/>
    </source>
</evidence>
<proteinExistence type="predicted"/>
<dbReference type="SUPFAM" id="SSF56235">
    <property type="entry name" value="N-terminal nucleophile aminohydrolases (Ntn hydrolases)"/>
    <property type="match status" value="1"/>
</dbReference>
<dbReference type="GO" id="GO:0004175">
    <property type="term" value="F:endopeptidase activity"/>
    <property type="evidence" value="ECO:0007669"/>
    <property type="project" value="UniProtKB-ARBA"/>
</dbReference>
<keyword evidence="5" id="KW-0647">Proteasome</keyword>
<dbReference type="PANTHER" id="PTHR32194:SF0">
    <property type="entry name" value="ATP-DEPENDENT PROTEASE SUBUNIT HSLV"/>
    <property type="match status" value="1"/>
</dbReference>
<organism evidence="5 6">
    <name type="scientific">Candidatus Halobonum tyrrellensis G22</name>
    <dbReference type="NCBI Taxonomy" id="1324957"/>
    <lineage>
        <taxon>Archaea</taxon>
        <taxon>Methanobacteriati</taxon>
        <taxon>Methanobacteriota</taxon>
        <taxon>Stenosarchaea group</taxon>
        <taxon>Halobacteria</taxon>
        <taxon>Halobacteriales</taxon>
        <taxon>Haloferacaceae</taxon>
        <taxon>Candidatus Halobonum</taxon>
    </lineage>
</organism>
<dbReference type="GO" id="GO:0005737">
    <property type="term" value="C:cytoplasm"/>
    <property type="evidence" value="ECO:0007669"/>
    <property type="project" value="TreeGrafter"/>
</dbReference>
<comment type="caution">
    <text evidence="5">The sequence shown here is derived from an EMBL/GenBank/DDBJ whole genome shotgun (WGS) entry which is preliminary data.</text>
</comment>
<keyword evidence="1" id="KW-0963">Cytoplasm</keyword>